<gene>
    <name evidence="1" type="ORF">OM075_08860</name>
</gene>
<dbReference type="InterPro" id="IPR008792">
    <property type="entry name" value="PQQD"/>
</dbReference>
<dbReference type="AlphaFoldDB" id="A0AAE3M4C0"/>
<evidence type="ECO:0000313" key="1">
    <source>
        <dbReference type="EMBL" id="MCW3786575.1"/>
    </source>
</evidence>
<reference evidence="1" key="1">
    <citation type="submission" date="2022-10" db="EMBL/GenBank/DDBJ databases">
        <authorList>
            <person name="Yu W.X."/>
        </authorList>
    </citation>
    <scope>NUCLEOTIDE SEQUENCE</scope>
    <source>
        <strain evidence="1">AAT</strain>
    </source>
</reference>
<accession>A0AAE3M4C0</accession>
<organism evidence="1 2">
    <name type="scientific">Plebeiibacterium sediminum</name>
    <dbReference type="NCBI Taxonomy" id="2992112"/>
    <lineage>
        <taxon>Bacteria</taxon>
        <taxon>Pseudomonadati</taxon>
        <taxon>Bacteroidota</taxon>
        <taxon>Bacteroidia</taxon>
        <taxon>Marinilabiliales</taxon>
        <taxon>Marinilabiliaceae</taxon>
        <taxon>Plebeiibacterium</taxon>
    </lineage>
</organism>
<dbReference type="RefSeq" id="WP_301190140.1">
    <property type="nucleotide sequence ID" value="NZ_JAPDPJ010000015.1"/>
</dbReference>
<comment type="caution">
    <text evidence="1">The sequence shown here is derived from an EMBL/GenBank/DDBJ whole genome shotgun (WGS) entry which is preliminary data.</text>
</comment>
<proteinExistence type="predicted"/>
<evidence type="ECO:0000313" key="2">
    <source>
        <dbReference type="Proteomes" id="UP001209229"/>
    </source>
</evidence>
<protein>
    <submittedName>
        <fullName evidence="1">PqqD family protein</fullName>
    </submittedName>
</protein>
<dbReference type="EMBL" id="JAPDPJ010000015">
    <property type="protein sequence ID" value="MCW3786575.1"/>
    <property type="molecule type" value="Genomic_DNA"/>
</dbReference>
<dbReference type="Pfam" id="PF05402">
    <property type="entry name" value="PqqD"/>
    <property type="match status" value="1"/>
</dbReference>
<dbReference type="Proteomes" id="UP001209229">
    <property type="component" value="Unassembled WGS sequence"/>
</dbReference>
<keyword evidence="2" id="KW-1185">Reference proteome</keyword>
<sequence length="81" mass="9591">MKISNHISVSKSGFVFDSKTGESFSLNNTGREILELLIEGRSEDEIKEYFLTKYDVQETTFLRHFDDYIQMLMHFNMTEKE</sequence>
<name>A0AAE3M4C0_9BACT</name>